<organism evidence="2 3">
    <name type="scientific">Herbiconiux aconitum</name>
    <dbReference type="NCBI Taxonomy" id="2970913"/>
    <lineage>
        <taxon>Bacteria</taxon>
        <taxon>Bacillati</taxon>
        <taxon>Actinomycetota</taxon>
        <taxon>Actinomycetes</taxon>
        <taxon>Micrococcales</taxon>
        <taxon>Microbacteriaceae</taxon>
        <taxon>Herbiconiux</taxon>
    </lineage>
</organism>
<dbReference type="RefSeq" id="WP_259505808.1">
    <property type="nucleotide sequence ID" value="NZ_JANLCM010000001.1"/>
</dbReference>
<dbReference type="Pfam" id="PF12277">
    <property type="entry name" value="DUF3618"/>
    <property type="match status" value="1"/>
</dbReference>
<feature type="transmembrane region" description="Helical" evidence="1">
    <location>
        <begin position="66"/>
        <end position="87"/>
    </location>
</feature>
<keyword evidence="1" id="KW-1133">Transmembrane helix</keyword>
<keyword evidence="1" id="KW-0472">Membrane</keyword>
<proteinExistence type="predicted"/>
<evidence type="ECO:0000313" key="2">
    <source>
        <dbReference type="EMBL" id="MCS5717482.1"/>
    </source>
</evidence>
<dbReference type="Proteomes" id="UP001165584">
    <property type="component" value="Unassembled WGS sequence"/>
</dbReference>
<sequence length="93" mass="10185">MSDKDATPELPQRSKEQLHADIEKNRARLKATLDAIEFKLNVPKQARHAVHRVKTRIAVFRDRNPIGFGVGVASAIAAVGLVAVLGFRSASKK</sequence>
<keyword evidence="1" id="KW-0812">Transmembrane</keyword>
<name>A0ABT2GPF6_9MICO</name>
<reference evidence="2" key="1">
    <citation type="submission" date="2022-08" db="EMBL/GenBank/DDBJ databases">
        <authorList>
            <person name="Deng Y."/>
            <person name="Han X.-F."/>
            <person name="Zhang Y.-Q."/>
        </authorList>
    </citation>
    <scope>NUCLEOTIDE SEQUENCE</scope>
    <source>
        <strain evidence="2">CPCC 205763</strain>
    </source>
</reference>
<dbReference type="InterPro" id="IPR022062">
    <property type="entry name" value="DUF3618"/>
</dbReference>
<keyword evidence="3" id="KW-1185">Reference proteome</keyword>
<evidence type="ECO:0000256" key="1">
    <source>
        <dbReference type="SAM" id="Phobius"/>
    </source>
</evidence>
<accession>A0ABT2GPF6</accession>
<dbReference type="EMBL" id="JANLCM010000001">
    <property type="protein sequence ID" value="MCS5717482.1"/>
    <property type="molecule type" value="Genomic_DNA"/>
</dbReference>
<gene>
    <name evidence="2" type="ORF">N1027_04955</name>
</gene>
<comment type="caution">
    <text evidence="2">The sequence shown here is derived from an EMBL/GenBank/DDBJ whole genome shotgun (WGS) entry which is preliminary data.</text>
</comment>
<protein>
    <submittedName>
        <fullName evidence="2">DUF3618 domain-containing protein</fullName>
    </submittedName>
</protein>
<evidence type="ECO:0000313" key="3">
    <source>
        <dbReference type="Proteomes" id="UP001165584"/>
    </source>
</evidence>